<evidence type="ECO:0000256" key="1">
    <source>
        <dbReference type="SAM" id="Coils"/>
    </source>
</evidence>
<name>A0ABP1NJF7_XYLVO</name>
<evidence type="ECO:0000313" key="4">
    <source>
        <dbReference type="Proteomes" id="UP001642520"/>
    </source>
</evidence>
<comment type="caution">
    <text evidence="3">The sequence shown here is derived from an EMBL/GenBank/DDBJ whole genome shotgun (WGS) entry which is preliminary data.</text>
</comment>
<feature type="coiled-coil region" evidence="1">
    <location>
        <begin position="169"/>
        <end position="323"/>
    </location>
</feature>
<reference evidence="3 4" key="1">
    <citation type="submission" date="2024-08" db="EMBL/GenBank/DDBJ databases">
        <authorList>
            <person name="Will J Nash"/>
            <person name="Angela Man"/>
            <person name="Seanna McTaggart"/>
            <person name="Kendall Baker"/>
            <person name="Tom Barker"/>
            <person name="Leah Catchpole"/>
            <person name="Alex Durrant"/>
            <person name="Karim Gharbi"/>
            <person name="Naomi Irish"/>
            <person name="Gemy Kaithakottil"/>
            <person name="Debby Ku"/>
            <person name="Aaliyah Providence"/>
            <person name="Felix Shaw"/>
            <person name="David Swarbreck"/>
            <person name="Chris Watkins"/>
            <person name="Ann M. McCartney"/>
            <person name="Giulio Formenti"/>
            <person name="Alice Mouton"/>
            <person name="Noel Vella"/>
            <person name="Bjorn M von Reumont"/>
            <person name="Adriana Vella"/>
            <person name="Wilfried Haerty"/>
        </authorList>
    </citation>
    <scope>NUCLEOTIDE SEQUENCE [LARGE SCALE GENOMIC DNA]</scope>
</reference>
<proteinExistence type="predicted"/>
<feature type="coiled-coil region" evidence="1">
    <location>
        <begin position="366"/>
        <end position="488"/>
    </location>
</feature>
<sequence length="1764" mass="207633">MKLWIEIILEWLNCLDILETNVKELKELDDGKFYNKLIELFSWKGAKDITDTKDIVIKFLQDEYPKYQFDDKDMEQMEHIYISSLFLLRVSQEPLFYRPMCIKLQHSTQLKIKTFLEMIIPYGKDIEKETLRKIIAEIESDTPEVPVTPKTKTLQHYLTSPAVQSAQRHKLLTERNRELRMLKTELEVERFEKMDLQEDLRIQQNRIQNLHAKLKEKTAEIKALREEKMMPKTPQSAKKCKETFSSERCYKKEIDCLENQLIQKQCEIDKLETDNDTLTKKLTCIEKQCIYFREKTENCERTLEDMKIQIENKDRELMSLRMTNEELYTHLNELNKTSVEEKSFEIDEITPLHSLSTSLNNSEILSSVIEIQLQEAKNESALLKNQLDTANKKLEFTNLEYENAVQLLKEKTQLLQNTETKFNETINNLNTKIESLQEEQESLSSKNKSLEELCNSQKESLLDAEKLNNALTTKVNTLRDKIECLEKSLCNQNINNDKLNTELEEVKSQMHENLISIQNLTDQNNLYETSINLYNKNLTEIAIHYLESDCIGDNNLDNKTTIELIEYLQTILCNFNKKYTLKEAELQSLNNTIDEAKLKLEKSQLQVFNLEEKDKENITEISKLKETATDSAIKINELTTIIEHNSEEISHLKEIKLHKQALEKDLCEYKEEIKKRNLLIQATIIYIKRLKENIQAFKTEFYLMKKDILNRINEYQKQNQDTGECILNAYNKLYANYTQEQLHQNQLKDELANNEKNLKDSKNLNITLQNELIKNKEIINNLEIELINTKEKLTESTQELVKLEKTKETFEKQHNDLKFENEKILLYLNDINDKLKEFQEKAYNMSDQLKVKDEKIGSLVEEITSLKLEKDHVIHLQMENETELKNFIKIIETKLLEKQRYLDQLSTEVKLKEETSALVQDKFEKLSKEAIASEIKLKEVIMNLQEVRTNQDAVLVTQEKALKEKCFQLEQLEDEFNKSKEVLRKQLENEKVLSQNLQSTNSELQMQSYKQKRIIEELQETLKKVRNELNESKEYSKNEDVQKLEIVQVCEKLQHLINDLKLTVLKASTKNENCCADILSDVQCSNEPDKTENILKTLRTSINEIYAIRTLILQSLKETTNLNETLKNQKIIVDNYDMKCEEIKLLKTKIEELNSLEEKHVKHINILLQHKESLNDYLKNIIKSRENLDTSLTELKGKWDKLLTNYHDIFMMDKSMCDDLKHIHAEKMCLENTLFKHYIYHFQNIKSLQTILWTKFLWTEQRLNDSCSKTENEEEIVNNSSDVFSDEKIVIEAELRKNEVLQEDIVQLQNKITDFSDLITSFENKLKSNEIELQSESEKKLHSRINELTEDKSNLESKLNCARIKNAKLENDIDELRIKIQEMKVTSLKELEDLRKELMQLKKENLKLEEEKYELSKRPKKEDVDNQLKDLHDKYKVKVDEIKQNMKIAYNEQITKMNKEQEQLVESLQRKMELQCRKQADELSKYKAHVAVMSSQFWNVGEKLLGEQQEKEKLRKELTDLKAKYQSFDKKLISSIEHKTSKHEKKDLVGENKEVVQKISVMHEKTTYERRCSIRSIQTMGNAFNAEDEEGEVFDNIYLADMKDGNSSSNVDVDRLSILKKRNALCKPHLKSSYPAEMQFHPIPFTEEEIKTGSAADDIFNDSLSQSLLPEQKAKKKDRTQTSYKKPGPPTPSKNGGRLSLQGNEMKSPNSRILRERNKERATATPRKLKSLFSSRRQDENVIVTPRDRRRSSIFRKYRNANDR</sequence>
<protein>
    <submittedName>
        <fullName evidence="3">Uncharacterized protein</fullName>
    </submittedName>
</protein>
<feature type="compositionally biased region" description="Basic and acidic residues" evidence="2">
    <location>
        <begin position="1713"/>
        <end position="1722"/>
    </location>
</feature>
<feature type="compositionally biased region" description="Polar residues" evidence="2">
    <location>
        <begin position="1701"/>
        <end position="1711"/>
    </location>
</feature>
<feature type="coiled-coil region" evidence="1">
    <location>
        <begin position="579"/>
        <end position="613"/>
    </location>
</feature>
<feature type="region of interest" description="Disordered" evidence="2">
    <location>
        <begin position="1666"/>
        <end position="1745"/>
    </location>
</feature>
<feature type="coiled-coil region" evidence="1">
    <location>
        <begin position="744"/>
        <end position="848"/>
    </location>
</feature>
<gene>
    <name evidence="3" type="ORF">XYLVIOL_LOCUS4550</name>
</gene>
<organism evidence="3 4">
    <name type="scientific">Xylocopa violacea</name>
    <name type="common">Violet carpenter bee</name>
    <name type="synonym">Apis violacea</name>
    <dbReference type="NCBI Taxonomy" id="135666"/>
    <lineage>
        <taxon>Eukaryota</taxon>
        <taxon>Metazoa</taxon>
        <taxon>Ecdysozoa</taxon>
        <taxon>Arthropoda</taxon>
        <taxon>Hexapoda</taxon>
        <taxon>Insecta</taxon>
        <taxon>Pterygota</taxon>
        <taxon>Neoptera</taxon>
        <taxon>Endopterygota</taxon>
        <taxon>Hymenoptera</taxon>
        <taxon>Apocrita</taxon>
        <taxon>Aculeata</taxon>
        <taxon>Apoidea</taxon>
        <taxon>Anthophila</taxon>
        <taxon>Apidae</taxon>
        <taxon>Xylocopa</taxon>
        <taxon>Xylocopa</taxon>
    </lineage>
</organism>
<feature type="coiled-coil region" evidence="1">
    <location>
        <begin position="955"/>
        <end position="1038"/>
    </location>
</feature>
<dbReference type="Proteomes" id="UP001642520">
    <property type="component" value="Unassembled WGS sequence"/>
</dbReference>
<feature type="coiled-coil region" evidence="1">
    <location>
        <begin position="1291"/>
        <end position="1478"/>
    </location>
</feature>
<keyword evidence="1" id="KW-0175">Coiled coil</keyword>
<dbReference type="EMBL" id="CAXAJV020001290">
    <property type="protein sequence ID" value="CAL7940577.1"/>
    <property type="molecule type" value="Genomic_DNA"/>
</dbReference>
<evidence type="ECO:0000256" key="2">
    <source>
        <dbReference type="SAM" id="MobiDB-lite"/>
    </source>
</evidence>
<evidence type="ECO:0000313" key="3">
    <source>
        <dbReference type="EMBL" id="CAL7940577.1"/>
    </source>
</evidence>
<accession>A0ABP1NJF7</accession>
<feature type="coiled-coil region" evidence="1">
    <location>
        <begin position="1504"/>
        <end position="1531"/>
    </location>
</feature>
<keyword evidence="4" id="KW-1185">Reference proteome</keyword>